<comment type="caution">
    <text evidence="1">The sequence shown here is derived from an EMBL/GenBank/DDBJ whole genome shotgun (WGS) entry which is preliminary data.</text>
</comment>
<evidence type="ECO:0000313" key="1">
    <source>
        <dbReference type="EMBL" id="EGQ15807.1"/>
    </source>
</evidence>
<dbReference type="AlphaFoldDB" id="F9D1Y9"/>
<accession>F9D1Y9</accession>
<organism evidence="1 2">
    <name type="scientific">Prevotella dentalis (strain ATCC 49559 / DSM 3688 / JCM 13448 / NCTC 12043 / ES 2772)</name>
    <name type="common">Mitsuokella dentalis</name>
    <dbReference type="NCBI Taxonomy" id="908937"/>
    <lineage>
        <taxon>Bacteria</taxon>
        <taxon>Pseudomonadati</taxon>
        <taxon>Bacteroidota</taxon>
        <taxon>Bacteroidia</taxon>
        <taxon>Bacteroidales</taxon>
        <taxon>Prevotellaceae</taxon>
        <taxon>Prevotella</taxon>
    </lineage>
</organism>
<dbReference type="Proteomes" id="UP000007820">
    <property type="component" value="Unassembled WGS sequence"/>
</dbReference>
<gene>
    <name evidence="1" type="ORF">HMPREF9136_0867</name>
</gene>
<dbReference type="EMBL" id="AFPW01000012">
    <property type="protein sequence ID" value="EGQ15807.1"/>
    <property type="molecule type" value="Genomic_DNA"/>
</dbReference>
<proteinExistence type="predicted"/>
<reference evidence="1 2" key="1">
    <citation type="submission" date="2011-04" db="EMBL/GenBank/DDBJ databases">
        <authorList>
            <person name="Muzny D."/>
            <person name="Qin X."/>
            <person name="Deng J."/>
            <person name="Jiang H."/>
            <person name="Liu Y."/>
            <person name="Qu J."/>
            <person name="Song X.-Z."/>
            <person name="Zhang L."/>
            <person name="Thornton R."/>
            <person name="Coyle M."/>
            <person name="Francisco L."/>
            <person name="Jackson L."/>
            <person name="Javaid M."/>
            <person name="Korchina V."/>
            <person name="Kovar C."/>
            <person name="Mata R."/>
            <person name="Mathew T."/>
            <person name="Ngo R."/>
            <person name="Nguyen L."/>
            <person name="Nguyen N."/>
            <person name="Okwuonu G."/>
            <person name="Ongeri F."/>
            <person name="Pham C."/>
            <person name="Simmons D."/>
            <person name="Wilczek-Boney K."/>
            <person name="Hale W."/>
            <person name="Jakkamsetti A."/>
            <person name="Pham P."/>
            <person name="Ruth R."/>
            <person name="San Lucas F."/>
            <person name="Warren J."/>
            <person name="Zhang J."/>
            <person name="Zhao Z."/>
            <person name="Zhou C."/>
            <person name="Zhu D."/>
            <person name="Lee S."/>
            <person name="Bess C."/>
            <person name="Blankenburg K."/>
            <person name="Forbes L."/>
            <person name="Fu Q."/>
            <person name="Gubbala S."/>
            <person name="Hirani K."/>
            <person name="Jayaseelan J.C."/>
            <person name="Lara F."/>
            <person name="Munidasa M."/>
            <person name="Palculict T."/>
            <person name="Patil S."/>
            <person name="Pu L.-L."/>
            <person name="Saada N."/>
            <person name="Tang L."/>
            <person name="Weissenberger G."/>
            <person name="Zhu Y."/>
            <person name="Hemphill L."/>
            <person name="Shang Y."/>
            <person name="Youmans B."/>
            <person name="Ayvaz T."/>
            <person name="Ross M."/>
            <person name="Santibanez J."/>
            <person name="Aqrawi P."/>
            <person name="Gross S."/>
            <person name="Joshi V."/>
            <person name="Fowler G."/>
            <person name="Nazareth L."/>
            <person name="Reid J."/>
            <person name="Worley K."/>
            <person name="Petrosino J."/>
            <person name="Highlander S."/>
            <person name="Gibbs R."/>
        </authorList>
    </citation>
    <scope>NUCLEOTIDE SEQUENCE [LARGE SCALE GENOMIC DNA]</scope>
    <source>
        <strain evidence="1 2">DSM 3688</strain>
    </source>
</reference>
<name>F9D1Y9_PREDD</name>
<evidence type="ECO:0000313" key="2">
    <source>
        <dbReference type="Proteomes" id="UP000007820"/>
    </source>
</evidence>
<protein>
    <submittedName>
        <fullName evidence="1">Uncharacterized protein</fullName>
    </submittedName>
</protein>
<sequence length="63" mass="6347">MGTSDLDGPLELAAELAPYLVGETVAELGEDVLVKDGPHELVVEVGTTLGPRGRGGGTGCRGN</sequence>